<gene>
    <name evidence="3" type="primary">fas6</name>
    <name evidence="3" type="ORF">BN1050_00760</name>
</gene>
<sequence>MKVGVYCGSQLGVSAIFEETAYALGEQLAKQQHTIVYGGSNVGLMGAVADAALHNSGAVIGVLPEQLKKREIAHEKLTELHFVESMHVRKAMMADMADAFIAYPGGVGTLDEFFEVFTWAHIGIHQKPVILFNVAGFYDDLIRHIERMIAEGFVRENYKEFFYVATNLEEVSTILSNYTVTQ</sequence>
<accession>A0A078M6N4</accession>
<comment type="similarity">
    <text evidence="1 2">Belongs to the LOG family.</text>
</comment>
<evidence type="ECO:0000313" key="3">
    <source>
        <dbReference type="EMBL" id="CEA01032.1"/>
    </source>
</evidence>
<keyword evidence="2" id="KW-0378">Hydrolase</keyword>
<dbReference type="PANTHER" id="PTHR31223">
    <property type="entry name" value="LOG FAMILY PROTEIN YJL055W"/>
    <property type="match status" value="1"/>
</dbReference>
<proteinExistence type="inferred from homology"/>
<dbReference type="SUPFAM" id="SSF102405">
    <property type="entry name" value="MCP/YpsA-like"/>
    <property type="match status" value="1"/>
</dbReference>
<dbReference type="PATRIC" id="fig|1461583.4.peg.727"/>
<dbReference type="HOGENOM" id="CLU_058336_4_2_9"/>
<dbReference type="GO" id="GO:0005829">
    <property type="term" value="C:cytosol"/>
    <property type="evidence" value="ECO:0007669"/>
    <property type="project" value="TreeGrafter"/>
</dbReference>
<name>A0A078M6N4_9BACL</name>
<keyword evidence="2" id="KW-0203">Cytokinin biosynthesis</keyword>
<protein>
    <recommendedName>
        <fullName evidence="2">Cytokinin riboside 5'-monophosphate phosphoribohydrolase</fullName>
        <ecNumber evidence="2">3.2.2.n1</ecNumber>
    </recommendedName>
</protein>
<evidence type="ECO:0000256" key="2">
    <source>
        <dbReference type="RuleBase" id="RU363015"/>
    </source>
</evidence>
<dbReference type="PANTHER" id="PTHR31223:SF70">
    <property type="entry name" value="LOG FAMILY PROTEIN YJL055W"/>
    <property type="match status" value="1"/>
</dbReference>
<dbReference type="Pfam" id="PF03641">
    <property type="entry name" value="Lysine_decarbox"/>
    <property type="match status" value="1"/>
</dbReference>
<dbReference type="EMBL" id="LN483074">
    <property type="protein sequence ID" value="CEA01032.1"/>
    <property type="molecule type" value="Genomic_DNA"/>
</dbReference>
<dbReference type="Gene3D" id="3.40.50.450">
    <property type="match status" value="1"/>
</dbReference>
<dbReference type="AlphaFoldDB" id="A0A078M6N4"/>
<dbReference type="EC" id="3.2.2.n1" evidence="2"/>
<dbReference type="GO" id="GO:0009691">
    <property type="term" value="P:cytokinin biosynthetic process"/>
    <property type="evidence" value="ECO:0007669"/>
    <property type="project" value="UniProtKB-UniRule"/>
</dbReference>
<dbReference type="NCBIfam" id="TIGR00730">
    <property type="entry name" value="Rossman fold protein, TIGR00730 family"/>
    <property type="match status" value="1"/>
</dbReference>
<organism evidence="3">
    <name type="scientific">Metalysinibacillus saudimassiliensis</name>
    <dbReference type="NCBI Taxonomy" id="1461583"/>
    <lineage>
        <taxon>Bacteria</taxon>
        <taxon>Bacillati</taxon>
        <taxon>Bacillota</taxon>
        <taxon>Bacilli</taxon>
        <taxon>Bacillales</taxon>
        <taxon>Caryophanaceae</taxon>
        <taxon>Metalysinibacillus</taxon>
    </lineage>
</organism>
<reference evidence="3" key="1">
    <citation type="submission" date="2014-07" db="EMBL/GenBank/DDBJ databases">
        <authorList>
            <person name="Urmite Genomes Urmite Genomes"/>
        </authorList>
    </citation>
    <scope>NUCLEOTIDE SEQUENCE</scope>
    <source>
        <strain evidence="3">13S34_air</strain>
    </source>
</reference>
<evidence type="ECO:0000256" key="1">
    <source>
        <dbReference type="ARBA" id="ARBA00006763"/>
    </source>
</evidence>
<dbReference type="InterPro" id="IPR005269">
    <property type="entry name" value="LOG"/>
</dbReference>
<dbReference type="GO" id="GO:0016799">
    <property type="term" value="F:hydrolase activity, hydrolyzing N-glycosyl compounds"/>
    <property type="evidence" value="ECO:0007669"/>
    <property type="project" value="TreeGrafter"/>
</dbReference>
<dbReference type="InterPro" id="IPR031100">
    <property type="entry name" value="LOG_fam"/>
</dbReference>